<name>F2WKU1_9VIRU</name>
<evidence type="ECO:0000313" key="3">
    <source>
        <dbReference type="Proteomes" id="UP000203366"/>
    </source>
</evidence>
<reference evidence="2 3" key="1">
    <citation type="journal article" date="2011" name="Environ. Microbiol.">
        <title>Lausannevirus, a giant amoebal virus encoding histone doublets.</title>
        <authorList>
            <person name="Thomas V."/>
            <person name="Bertelli C."/>
            <person name="Collyn F."/>
            <person name="Casson N."/>
            <person name="Telenti A."/>
            <person name="Goesmann A."/>
            <person name="Croxatto A."/>
            <person name="Greub G."/>
        </authorList>
    </citation>
    <scope>NUCLEOTIDE SEQUENCE [LARGE SCALE GENOMIC DNA]</scope>
    <source>
        <strain evidence="2">7715</strain>
    </source>
</reference>
<sequence length="62" mass="7313">MSLVLLMQTTRDCLDIETMCCQEVEHQAKKEQERLDTLSIELMCLQEEIAQVKKELEELEKD</sequence>
<dbReference type="RefSeq" id="YP_004346976.1">
    <property type="nucleotide sequence ID" value="NC_015326.1"/>
</dbReference>
<feature type="coiled-coil region" evidence="1">
    <location>
        <begin position="21"/>
        <end position="62"/>
    </location>
</feature>
<keyword evidence="1" id="KW-0175">Coiled coil</keyword>
<protein>
    <submittedName>
        <fullName evidence="2">Uncharacterized protein</fullName>
    </submittedName>
</protein>
<dbReference type="EMBL" id="HQ113105">
    <property type="protein sequence ID" value="AEA06864.1"/>
    <property type="molecule type" value="Genomic_DNA"/>
</dbReference>
<evidence type="ECO:0000313" key="2">
    <source>
        <dbReference type="EMBL" id="AEA06864.1"/>
    </source>
</evidence>
<gene>
    <name evidence="2" type="ORF">LAU_0008</name>
</gene>
<dbReference type="KEGG" id="vg:10399596"/>
<dbReference type="GeneID" id="10399596"/>
<organism evidence="2 3">
    <name type="scientific">Lausannevirus</name>
    <dbReference type="NCBI Taxonomy" id="999883"/>
    <lineage>
        <taxon>Viruses</taxon>
        <taxon>Varidnaviria</taxon>
        <taxon>Bamfordvirae</taxon>
        <taxon>Nucleocytoviricota</taxon>
        <taxon>Megaviricetes</taxon>
        <taxon>Pimascovirales</taxon>
        <taxon>Pimascovirales incertae sedis</taxon>
        <taxon>Marseilleviridae</taxon>
        <taxon>Losannavirus</taxon>
        <taxon>Losannavirus lausannense</taxon>
    </lineage>
</organism>
<accession>F2WKU1</accession>
<dbReference type="OrthoDB" id="40710at10239"/>
<keyword evidence="3" id="KW-1185">Reference proteome</keyword>
<proteinExistence type="predicted"/>
<dbReference type="Proteomes" id="UP000203366">
    <property type="component" value="Segment"/>
</dbReference>
<evidence type="ECO:0000256" key="1">
    <source>
        <dbReference type="SAM" id="Coils"/>
    </source>
</evidence>